<dbReference type="PROSITE" id="PS51077">
    <property type="entry name" value="HTH_ICLR"/>
    <property type="match status" value="1"/>
</dbReference>
<dbReference type="InterPro" id="IPR036390">
    <property type="entry name" value="WH_DNA-bd_sf"/>
</dbReference>
<name>A0A3S2ZA97_9PROT</name>
<dbReference type="SUPFAM" id="SSF46785">
    <property type="entry name" value="Winged helix' DNA-binding domain"/>
    <property type="match status" value="1"/>
</dbReference>
<dbReference type="SMART" id="SM00346">
    <property type="entry name" value="HTH_ICLR"/>
    <property type="match status" value="1"/>
</dbReference>
<organism evidence="6 7">
    <name type="scientific">Hwanghaeella grinnelliae</name>
    <dbReference type="NCBI Taxonomy" id="2500179"/>
    <lineage>
        <taxon>Bacteria</taxon>
        <taxon>Pseudomonadati</taxon>
        <taxon>Pseudomonadota</taxon>
        <taxon>Alphaproteobacteria</taxon>
        <taxon>Rhodospirillales</taxon>
        <taxon>Rhodospirillaceae</taxon>
        <taxon>Hwanghaeella</taxon>
    </lineage>
</organism>
<evidence type="ECO:0000313" key="7">
    <source>
        <dbReference type="Proteomes" id="UP000287447"/>
    </source>
</evidence>
<keyword evidence="1" id="KW-0805">Transcription regulation</keyword>
<comment type="caution">
    <text evidence="6">The sequence shown here is derived from an EMBL/GenBank/DDBJ whole genome shotgun (WGS) entry which is preliminary data.</text>
</comment>
<dbReference type="GO" id="GO:0003700">
    <property type="term" value="F:DNA-binding transcription factor activity"/>
    <property type="evidence" value="ECO:0007669"/>
    <property type="project" value="TreeGrafter"/>
</dbReference>
<dbReference type="InterPro" id="IPR036388">
    <property type="entry name" value="WH-like_DNA-bd_sf"/>
</dbReference>
<dbReference type="Proteomes" id="UP000287447">
    <property type="component" value="Unassembled WGS sequence"/>
</dbReference>
<evidence type="ECO:0000256" key="2">
    <source>
        <dbReference type="ARBA" id="ARBA00023125"/>
    </source>
</evidence>
<dbReference type="Pfam" id="PF01614">
    <property type="entry name" value="IclR_C"/>
    <property type="match status" value="1"/>
</dbReference>
<dbReference type="AlphaFoldDB" id="A0A3S2ZA97"/>
<dbReference type="InterPro" id="IPR029016">
    <property type="entry name" value="GAF-like_dom_sf"/>
</dbReference>
<evidence type="ECO:0000256" key="3">
    <source>
        <dbReference type="ARBA" id="ARBA00023163"/>
    </source>
</evidence>
<reference evidence="7" key="1">
    <citation type="submission" date="2019-01" db="EMBL/GenBank/DDBJ databases">
        <title>Gri0909 isolated from a small marine red alga.</title>
        <authorList>
            <person name="Kim J."/>
            <person name="Jeong S.E."/>
            <person name="Jeon C.O."/>
        </authorList>
    </citation>
    <scope>NUCLEOTIDE SEQUENCE [LARGE SCALE GENOMIC DNA]</scope>
    <source>
        <strain evidence="7">Gri0909</strain>
    </source>
</reference>
<dbReference type="Gene3D" id="1.10.10.10">
    <property type="entry name" value="Winged helix-like DNA-binding domain superfamily/Winged helix DNA-binding domain"/>
    <property type="match status" value="1"/>
</dbReference>
<protein>
    <submittedName>
        <fullName evidence="6">IclR family transcriptional regulator</fullName>
    </submittedName>
</protein>
<dbReference type="InterPro" id="IPR050707">
    <property type="entry name" value="HTH_MetabolicPath_Reg"/>
</dbReference>
<keyword evidence="7" id="KW-1185">Reference proteome</keyword>
<proteinExistence type="predicted"/>
<accession>A0A3S2ZA97</accession>
<dbReference type="EMBL" id="SADE01000001">
    <property type="protein sequence ID" value="RVU39142.1"/>
    <property type="molecule type" value="Genomic_DNA"/>
</dbReference>
<dbReference type="SUPFAM" id="SSF55781">
    <property type="entry name" value="GAF domain-like"/>
    <property type="match status" value="1"/>
</dbReference>
<dbReference type="GO" id="GO:0003677">
    <property type="term" value="F:DNA binding"/>
    <property type="evidence" value="ECO:0007669"/>
    <property type="project" value="UniProtKB-KW"/>
</dbReference>
<dbReference type="GO" id="GO:0045892">
    <property type="term" value="P:negative regulation of DNA-templated transcription"/>
    <property type="evidence" value="ECO:0007669"/>
    <property type="project" value="TreeGrafter"/>
</dbReference>
<feature type="domain" description="HTH iclR-type" evidence="4">
    <location>
        <begin position="8"/>
        <end position="69"/>
    </location>
</feature>
<dbReference type="InterPro" id="IPR005471">
    <property type="entry name" value="Tscrpt_reg_IclR_N"/>
</dbReference>
<evidence type="ECO:0000256" key="1">
    <source>
        <dbReference type="ARBA" id="ARBA00023015"/>
    </source>
</evidence>
<gene>
    <name evidence="6" type="ORF">EOI86_07795</name>
</gene>
<dbReference type="Pfam" id="PF09339">
    <property type="entry name" value="HTH_IclR"/>
    <property type="match status" value="1"/>
</dbReference>
<dbReference type="RefSeq" id="WP_127764514.1">
    <property type="nucleotide sequence ID" value="NZ_SADE01000001.1"/>
</dbReference>
<keyword evidence="2" id="KW-0238">DNA-binding</keyword>
<dbReference type="PANTHER" id="PTHR30136">
    <property type="entry name" value="HELIX-TURN-HELIX TRANSCRIPTIONAL REGULATOR, ICLR FAMILY"/>
    <property type="match status" value="1"/>
</dbReference>
<sequence>MSTSVQGAQSFARSIGVLQTIADAAEAVSRATLVKQCGLTRPTLYRIIASLEAEGLIEATAENRYRIGGRVISLARTALAQNDVRREAEPYLTRLRNETGETVHLAIRSGDELVYIDKMESREAVRMTSTIGTRINFHSTSVGKAFLSAMPAQQADALIDRIEMPALTEFTTTDREDLRAIVRHAADQGFVRDDQENEIGIVCFGAAICDSTDNPVASVSVSVPLFRLEDARRYTPPLKEAVTGISKRLGYIGRG</sequence>
<feature type="domain" description="IclR-ED" evidence="5">
    <location>
        <begin position="70"/>
        <end position="251"/>
    </location>
</feature>
<dbReference type="PANTHER" id="PTHR30136:SF24">
    <property type="entry name" value="HTH-TYPE TRANSCRIPTIONAL REPRESSOR ALLR"/>
    <property type="match status" value="1"/>
</dbReference>
<dbReference type="Gene3D" id="3.30.450.40">
    <property type="match status" value="1"/>
</dbReference>
<dbReference type="InterPro" id="IPR014757">
    <property type="entry name" value="Tscrpt_reg_IclR_C"/>
</dbReference>
<evidence type="ECO:0000259" key="4">
    <source>
        <dbReference type="PROSITE" id="PS51077"/>
    </source>
</evidence>
<keyword evidence="3" id="KW-0804">Transcription</keyword>
<dbReference type="OrthoDB" id="9807558at2"/>
<dbReference type="PROSITE" id="PS51078">
    <property type="entry name" value="ICLR_ED"/>
    <property type="match status" value="1"/>
</dbReference>
<evidence type="ECO:0000313" key="6">
    <source>
        <dbReference type="EMBL" id="RVU39142.1"/>
    </source>
</evidence>
<evidence type="ECO:0000259" key="5">
    <source>
        <dbReference type="PROSITE" id="PS51078"/>
    </source>
</evidence>